<dbReference type="AlphaFoldDB" id="A0A225UX46"/>
<reference evidence="2" key="1">
    <citation type="submission" date="2017-03" db="EMBL/GenBank/DDBJ databases">
        <title>Phytopthora megakarya and P. palmivora, two closely related causual agents of cacao black pod achieved similar genome size and gene model numbers by different mechanisms.</title>
        <authorList>
            <person name="Ali S."/>
            <person name="Shao J."/>
            <person name="Larry D.J."/>
            <person name="Kronmiller B."/>
            <person name="Shen D."/>
            <person name="Strem M.D."/>
            <person name="Melnick R.L."/>
            <person name="Guiltinan M.J."/>
            <person name="Tyler B.M."/>
            <person name="Meinhardt L.W."/>
            <person name="Bailey B.A."/>
        </authorList>
    </citation>
    <scope>NUCLEOTIDE SEQUENCE [LARGE SCALE GENOMIC DNA]</scope>
    <source>
        <strain evidence="2">zdho120</strain>
    </source>
</reference>
<name>A0A225UX46_9STRA</name>
<dbReference type="Proteomes" id="UP000198211">
    <property type="component" value="Unassembled WGS sequence"/>
</dbReference>
<dbReference type="STRING" id="4795.A0A225UX46"/>
<organism evidence="1 2">
    <name type="scientific">Phytophthora megakarya</name>
    <dbReference type="NCBI Taxonomy" id="4795"/>
    <lineage>
        <taxon>Eukaryota</taxon>
        <taxon>Sar</taxon>
        <taxon>Stramenopiles</taxon>
        <taxon>Oomycota</taxon>
        <taxon>Peronosporomycetes</taxon>
        <taxon>Peronosporales</taxon>
        <taxon>Peronosporaceae</taxon>
        <taxon>Phytophthora</taxon>
    </lineage>
</organism>
<evidence type="ECO:0000313" key="1">
    <source>
        <dbReference type="EMBL" id="OWY97720.1"/>
    </source>
</evidence>
<keyword evidence="2" id="KW-1185">Reference proteome</keyword>
<gene>
    <name evidence="1" type="ORF">PHMEG_00031683</name>
</gene>
<dbReference type="EMBL" id="NBNE01010136">
    <property type="protein sequence ID" value="OWY97720.1"/>
    <property type="molecule type" value="Genomic_DNA"/>
</dbReference>
<sequence>MSSTIKVHNYFALVIGTTGCTDNVELRLARLRAPFEYTRQRNQGSFPLQNNEYKAYVEALHLGINRIPDEVVSGHQIPDFREKLWLHRTSMPLWLQVLQDDY</sequence>
<protein>
    <submittedName>
        <fullName evidence="1">Uncharacterized protein</fullName>
    </submittedName>
</protein>
<comment type="caution">
    <text evidence="1">The sequence shown here is derived from an EMBL/GenBank/DDBJ whole genome shotgun (WGS) entry which is preliminary data.</text>
</comment>
<dbReference type="PROSITE" id="PS51257">
    <property type="entry name" value="PROKAR_LIPOPROTEIN"/>
    <property type="match status" value="1"/>
</dbReference>
<evidence type="ECO:0000313" key="2">
    <source>
        <dbReference type="Proteomes" id="UP000198211"/>
    </source>
</evidence>
<accession>A0A225UX46</accession>
<proteinExistence type="predicted"/>